<evidence type="ECO:0000256" key="1">
    <source>
        <dbReference type="SAM" id="Phobius"/>
    </source>
</evidence>
<keyword evidence="1" id="KW-0812">Transmembrane</keyword>
<protein>
    <submittedName>
        <fullName evidence="2">Uncharacterized protein</fullName>
    </submittedName>
</protein>
<accession>A0A3B1CK17</accession>
<name>A0A3B1CK17_9ZZZZ</name>
<organism evidence="2">
    <name type="scientific">hydrothermal vent metagenome</name>
    <dbReference type="NCBI Taxonomy" id="652676"/>
    <lineage>
        <taxon>unclassified sequences</taxon>
        <taxon>metagenomes</taxon>
        <taxon>ecological metagenomes</taxon>
    </lineage>
</organism>
<dbReference type="AlphaFoldDB" id="A0A3B1CK17"/>
<proteinExistence type="predicted"/>
<feature type="transmembrane region" description="Helical" evidence="1">
    <location>
        <begin position="6"/>
        <end position="24"/>
    </location>
</feature>
<evidence type="ECO:0000313" key="2">
    <source>
        <dbReference type="EMBL" id="VAX24334.1"/>
    </source>
</evidence>
<dbReference type="EMBL" id="UOGE01000093">
    <property type="protein sequence ID" value="VAX24334.1"/>
    <property type="molecule type" value="Genomic_DNA"/>
</dbReference>
<sequence>MRALKVVAMVIVTVVLSGASIFTVKSMTDARVSEYMLNHDQGYFLYRSLTALRDYVYLIAQQADDSLSYALRNLIICGIAWREHFKTETRSAVAYPDGR</sequence>
<reference evidence="2" key="1">
    <citation type="submission" date="2018-06" db="EMBL/GenBank/DDBJ databases">
        <authorList>
            <person name="Zhirakovskaya E."/>
        </authorList>
    </citation>
    <scope>NUCLEOTIDE SEQUENCE</scope>
</reference>
<gene>
    <name evidence="2" type="ORF">MNBD_NITROSPINAE02-129</name>
</gene>
<keyword evidence="1" id="KW-0472">Membrane</keyword>
<keyword evidence="1" id="KW-1133">Transmembrane helix</keyword>